<accession>A0A1G5VUJ1</accession>
<dbReference type="InterPro" id="IPR018445">
    <property type="entry name" value="Put_Phosphate_transp_reg"/>
</dbReference>
<dbReference type="InterPro" id="IPR038078">
    <property type="entry name" value="PhoU-like_sf"/>
</dbReference>
<evidence type="ECO:0000313" key="2">
    <source>
        <dbReference type="EMBL" id="SDA49394.1"/>
    </source>
</evidence>
<proteinExistence type="inferred from homology"/>
<dbReference type="OrthoDB" id="7244081at2"/>
<dbReference type="AlphaFoldDB" id="A0A1G5VUJ1"/>
<gene>
    <name evidence="2" type="ORF">SAMN02927914_00772</name>
</gene>
<dbReference type="Gene3D" id="1.20.58.220">
    <property type="entry name" value="Phosphate transport system protein phou homolog 2, domain 2"/>
    <property type="match status" value="1"/>
</dbReference>
<comment type="similarity">
    <text evidence="1">Belongs to the UPF0111 family.</text>
</comment>
<reference evidence="2 3" key="1">
    <citation type="submission" date="2016-10" db="EMBL/GenBank/DDBJ databases">
        <authorList>
            <person name="de Groot N.N."/>
        </authorList>
    </citation>
    <scope>NUCLEOTIDE SEQUENCE [LARGE SCALE GENOMIC DNA]</scope>
    <source>
        <strain evidence="2 3">CGMCC 1.12097</strain>
    </source>
</reference>
<evidence type="ECO:0000256" key="1">
    <source>
        <dbReference type="ARBA" id="ARBA00008591"/>
    </source>
</evidence>
<organism evidence="2 3">
    <name type="scientific">Mesorhizobium qingshengii</name>
    <dbReference type="NCBI Taxonomy" id="1165689"/>
    <lineage>
        <taxon>Bacteria</taxon>
        <taxon>Pseudomonadati</taxon>
        <taxon>Pseudomonadota</taxon>
        <taxon>Alphaproteobacteria</taxon>
        <taxon>Hyphomicrobiales</taxon>
        <taxon>Phyllobacteriaceae</taxon>
        <taxon>Mesorhizobium</taxon>
    </lineage>
</organism>
<dbReference type="STRING" id="1165689.SAMN02927914_00772"/>
<dbReference type="Proteomes" id="UP000198588">
    <property type="component" value="Unassembled WGS sequence"/>
</dbReference>
<dbReference type="RefSeq" id="WP_091575709.1">
    <property type="nucleotide sequence ID" value="NZ_FMXM01000003.1"/>
</dbReference>
<dbReference type="Pfam" id="PF01865">
    <property type="entry name" value="PhoU_div"/>
    <property type="match status" value="1"/>
</dbReference>
<name>A0A1G5VUJ1_9HYPH</name>
<sequence length="653" mass="71486">MEKVDVVAALGQSKLLLPARITGALAANDRLKFALTALQAAAAHAADGAAPLSNLRRDYAAAHINAPWLMEMQATAWLEGGTLHLADLARLGKLLGEDIRLMARPLEGSADADHKAQIARVDHWCDWLDKLNAGVLDDAQMLALTGGKRGESDTFHILVMDLHKSLNRLAVDMSDDTVDGAHVWQLDADDRPRVAAFMRGLNRTRRLKFDHPGLDTAATRDGARLLIQNDIGTNDVHVLVIQMEGFSITLTYSDLHERRFAFFQGLLSEIGAQWSDVGVRRSAGLNSGADYVVGTARFDCADLAAADAALEGLGARIVFLIDWNRARKRLNRLVAKPLSIAVLTEAAHREAGHMGWLMAGADQLVFDAMEALSPDHFRIGDRLDSVLGAAEAQDFLTEALVLSSHAMQVDQTVALIADQIRLLLSRHVRRHRDEFALLGEHAAFCHALAEGIRDALAYGHETDVKAARKLSERAKIWERKADHLVMRLRDQAAGNARWLPFLQLIECADDAADALEEAVFILSLIAEDNHHGWSDELRTALRRLADKVLEAAQDHVKALAIARTLNEASLAQDQEEFLAACWRVVDAEKACDVLTREIRRLFVRNVSDAATLSLGTDFAAALEASTDALLRTGYAMRGLVLTRVGAGNQGRRA</sequence>
<protein>
    <submittedName>
        <fullName evidence="2">Uncharacterized conserved protein YkaA, UPF0111/DUF47 family</fullName>
    </submittedName>
</protein>
<dbReference type="EMBL" id="FMXM01000003">
    <property type="protein sequence ID" value="SDA49394.1"/>
    <property type="molecule type" value="Genomic_DNA"/>
</dbReference>
<evidence type="ECO:0000313" key="3">
    <source>
        <dbReference type="Proteomes" id="UP000198588"/>
    </source>
</evidence>